<name>B9KBH7_THENN</name>
<organism evidence="1 2">
    <name type="scientific">Thermotoga neapolitana (strain ATCC 49049 / DSM 4359 / NBRC 107923 / NS-E)</name>
    <dbReference type="NCBI Taxonomy" id="309803"/>
    <lineage>
        <taxon>Bacteria</taxon>
        <taxon>Thermotogati</taxon>
        <taxon>Thermotogota</taxon>
        <taxon>Thermotogae</taxon>
        <taxon>Thermotogales</taxon>
        <taxon>Thermotogaceae</taxon>
        <taxon>Thermotoga</taxon>
    </lineage>
</organism>
<evidence type="ECO:0000313" key="1">
    <source>
        <dbReference type="EMBL" id="ACM22373.1"/>
    </source>
</evidence>
<dbReference type="EMBL" id="CP000916">
    <property type="protein sequence ID" value="ACM22373.1"/>
    <property type="molecule type" value="Genomic_DNA"/>
</dbReference>
<proteinExistence type="predicted"/>
<protein>
    <submittedName>
        <fullName evidence="1">Uncharacterized protein</fullName>
    </submittedName>
</protein>
<accession>B9KBH7</accession>
<sequence>MVVGLEFNFCFQVEVPREVVVDCIVEQCSEEESCCERTVDVAGINVVTKLVGGNQVSCRCFDCEVLNSGDRQVGIDGNVSGSCHRVAPGSLHVRTCDVGSVGKCKSDRQTEGVGSKIVRRGEFRTERDFICDTSLCLEVCFRKFGTPGCCPAIAINRIIVVVCGSTFRVDKVWGHGQSDRIHFKGLAVGCLNQVRSRCFVSVGKVHTEAFKNVFSGEIQVSCVAVSACSNVCISVIKCSKECCIKKVKVCDSYFQSNSVVKVVVGVVCSVVSVCFRNDVCEVDSQRDSFKTKVWREFKGSVSHVVEHVTVPVDIRVVVGQVKQVRCDGDFAERSGFTKDINGKLCCDGGRCRHASRAWRKRHGEITDSTFKVDTFFVQDRFEVASTGDVNFHNVLVGKRCCD</sequence>
<keyword evidence="2" id="KW-1185">Reference proteome</keyword>
<dbReference type="KEGG" id="tna:CTN_0197"/>
<gene>
    <name evidence="1" type="ordered locus">CTN_0197</name>
</gene>
<dbReference type="Proteomes" id="UP000000445">
    <property type="component" value="Chromosome"/>
</dbReference>
<reference evidence="1 2" key="1">
    <citation type="journal article" date="2009" name="Biosci. Biotechnol. Biochem.">
        <title>WeGAS: a web-based microbial genome annotation system.</title>
        <authorList>
            <person name="Lee D."/>
            <person name="Seo H."/>
            <person name="Park C."/>
            <person name="Park K."/>
        </authorList>
    </citation>
    <scope>NUCLEOTIDE SEQUENCE [LARGE SCALE GENOMIC DNA]</scope>
    <source>
        <strain evidence="2">ATCC 49049 / DSM 4359 / NBRC 107923 / NS-E</strain>
    </source>
</reference>
<dbReference type="STRING" id="309803.CTN_0197"/>
<dbReference type="AlphaFoldDB" id="B9KBH7"/>
<evidence type="ECO:0000313" key="2">
    <source>
        <dbReference type="Proteomes" id="UP000000445"/>
    </source>
</evidence>
<dbReference type="HOGENOM" id="CLU_685008_0_0_0"/>